<keyword evidence="8 11" id="KW-1133">Transmembrane helix</keyword>
<reference evidence="13 14" key="1">
    <citation type="journal article" date="2012" name="J. Bacteriol.">
        <title>Draft Genome Sequence of Novosphingobium nitrogenifigens Y88T.</title>
        <authorList>
            <person name="Strabala T.J."/>
            <person name="Macdonald L."/>
            <person name="Liu V."/>
            <person name="Smit A.M."/>
        </authorList>
    </citation>
    <scope>NUCLEOTIDE SEQUENCE [LARGE SCALE GENOMIC DNA]</scope>
    <source>
        <strain evidence="13 14">DSM 19370</strain>
    </source>
</reference>
<keyword evidence="9" id="KW-0443">Lipid metabolism</keyword>
<organism evidence="13 14">
    <name type="scientific">Novosphingobium nitrogenifigens DSM 19370</name>
    <dbReference type="NCBI Taxonomy" id="983920"/>
    <lineage>
        <taxon>Bacteria</taxon>
        <taxon>Pseudomonadati</taxon>
        <taxon>Pseudomonadota</taxon>
        <taxon>Alphaproteobacteria</taxon>
        <taxon>Sphingomonadales</taxon>
        <taxon>Sphingomonadaceae</taxon>
        <taxon>Novosphingobium</taxon>
    </lineage>
</organism>
<keyword evidence="2" id="KW-1003">Cell membrane</keyword>
<dbReference type="InterPro" id="IPR000620">
    <property type="entry name" value="EamA_dom"/>
</dbReference>
<feature type="transmembrane region" description="Helical" evidence="11">
    <location>
        <begin position="120"/>
        <end position="137"/>
    </location>
</feature>
<feature type="transmembrane region" description="Helical" evidence="11">
    <location>
        <begin position="175"/>
        <end position="195"/>
    </location>
</feature>
<evidence type="ECO:0000256" key="6">
    <source>
        <dbReference type="ARBA" id="ARBA00022692"/>
    </source>
</evidence>
<feature type="domain" description="EamA" evidence="12">
    <location>
        <begin position="147"/>
        <end position="279"/>
    </location>
</feature>
<dbReference type="RefSeq" id="WP_008066086.1">
    <property type="nucleotide sequence ID" value="NZ_AQWK01000001.1"/>
</dbReference>
<dbReference type="InParanoid" id="F1Z8Z7"/>
<comment type="subcellular location">
    <subcellularLocation>
        <location evidence="1">Cell membrane</location>
        <topology evidence="1">Multi-pass membrane protein</topology>
    </subcellularLocation>
</comment>
<evidence type="ECO:0000313" key="13">
    <source>
        <dbReference type="EMBL" id="EGD58842.1"/>
    </source>
</evidence>
<dbReference type="GO" id="GO:0022857">
    <property type="term" value="F:transmembrane transporter activity"/>
    <property type="evidence" value="ECO:0007669"/>
    <property type="project" value="InterPro"/>
</dbReference>
<keyword evidence="10 11" id="KW-0472">Membrane</keyword>
<dbReference type="InterPro" id="IPR037185">
    <property type="entry name" value="EmrE-like"/>
</dbReference>
<dbReference type="PANTHER" id="PTHR30561:SF9">
    <property type="entry name" value="4-AMINO-4-DEOXY-L-ARABINOSE-PHOSPHOUNDECAPRENOL FLIPPASE SUBUNIT ARNF-RELATED"/>
    <property type="match status" value="1"/>
</dbReference>
<evidence type="ECO:0000256" key="8">
    <source>
        <dbReference type="ARBA" id="ARBA00022989"/>
    </source>
</evidence>
<accession>F1Z8Z7</accession>
<evidence type="ECO:0000313" key="14">
    <source>
        <dbReference type="Proteomes" id="UP000004728"/>
    </source>
</evidence>
<dbReference type="GO" id="GO:0009103">
    <property type="term" value="P:lipopolysaccharide biosynthetic process"/>
    <property type="evidence" value="ECO:0007669"/>
    <property type="project" value="UniProtKB-KW"/>
</dbReference>
<keyword evidence="4" id="KW-0997">Cell inner membrane</keyword>
<evidence type="ECO:0000256" key="4">
    <source>
        <dbReference type="ARBA" id="ARBA00022519"/>
    </source>
</evidence>
<sequence length="284" mass="29089">MPTAPLSPSALAALMMVTSGAAHAIVNAIFKSGGDKMAGRAMIDGSSACLVLPLAFFVPLPGAAWPWLAGSLATHLVYLLCLIRAFEAADMSAVYPVMRGSAPVIAAVGSVAVLGEPMTWAIGAGVLLVSLGTLLVALRNAPPLHALGWALLTGASIAAYTVIDASGVRAAPETLSYIAWNFMATGFGVGGFFAIRRGSAFFREARAQWRPGLAAGSLSIVSYGCALGAYRLGNVARLAGLRETSIVFGLVIAALFLHERVNRMRALGGAVIALGAGVLIVLGQ</sequence>
<dbReference type="AlphaFoldDB" id="F1Z8Z7"/>
<dbReference type="Pfam" id="PF00892">
    <property type="entry name" value="EamA"/>
    <property type="match status" value="1"/>
</dbReference>
<keyword evidence="6 11" id="KW-0812">Transmembrane</keyword>
<feature type="transmembrane region" description="Helical" evidence="11">
    <location>
        <begin position="264"/>
        <end position="283"/>
    </location>
</feature>
<evidence type="ECO:0000256" key="1">
    <source>
        <dbReference type="ARBA" id="ARBA00004651"/>
    </source>
</evidence>
<dbReference type="Proteomes" id="UP000004728">
    <property type="component" value="Unassembled WGS sequence"/>
</dbReference>
<dbReference type="GO" id="GO:0009245">
    <property type="term" value="P:lipid A biosynthetic process"/>
    <property type="evidence" value="ECO:0007669"/>
    <property type="project" value="UniProtKB-KW"/>
</dbReference>
<dbReference type="EMBL" id="AEWJ01000038">
    <property type="protein sequence ID" value="EGD58842.1"/>
    <property type="molecule type" value="Genomic_DNA"/>
</dbReference>
<feature type="transmembrane region" description="Helical" evidence="11">
    <location>
        <begin position="41"/>
        <end position="58"/>
    </location>
</feature>
<evidence type="ECO:0000256" key="11">
    <source>
        <dbReference type="SAM" id="Phobius"/>
    </source>
</evidence>
<dbReference type="STRING" id="983920.Y88_0903"/>
<evidence type="ECO:0000256" key="3">
    <source>
        <dbReference type="ARBA" id="ARBA00022516"/>
    </source>
</evidence>
<protein>
    <recommendedName>
        <fullName evidence="12">EamA domain-containing protein</fullName>
    </recommendedName>
</protein>
<feature type="transmembrane region" description="Helical" evidence="11">
    <location>
        <begin position="64"/>
        <end position="86"/>
    </location>
</feature>
<evidence type="ECO:0000259" key="12">
    <source>
        <dbReference type="Pfam" id="PF00892"/>
    </source>
</evidence>
<feature type="transmembrane region" description="Helical" evidence="11">
    <location>
        <begin position="6"/>
        <end position="29"/>
    </location>
</feature>
<keyword evidence="7" id="KW-0448">Lipopolysaccharide biosynthesis</keyword>
<name>F1Z8Z7_9SPHN</name>
<dbReference type="Gene3D" id="1.10.3730.20">
    <property type="match status" value="1"/>
</dbReference>
<evidence type="ECO:0000256" key="9">
    <source>
        <dbReference type="ARBA" id="ARBA00023098"/>
    </source>
</evidence>
<dbReference type="PANTHER" id="PTHR30561">
    <property type="entry name" value="SMR FAMILY PROTON-DEPENDENT DRUG EFFLUX TRANSPORTER SUGE"/>
    <property type="match status" value="1"/>
</dbReference>
<evidence type="ECO:0000256" key="7">
    <source>
        <dbReference type="ARBA" id="ARBA00022985"/>
    </source>
</evidence>
<feature type="transmembrane region" description="Helical" evidence="11">
    <location>
        <begin position="144"/>
        <end position="163"/>
    </location>
</feature>
<feature type="transmembrane region" description="Helical" evidence="11">
    <location>
        <begin position="93"/>
        <end position="114"/>
    </location>
</feature>
<proteinExistence type="predicted"/>
<dbReference type="HOGENOM" id="CLU_060016_3_0_5"/>
<dbReference type="OrthoDB" id="9783707at2"/>
<dbReference type="GO" id="GO:0005886">
    <property type="term" value="C:plasma membrane"/>
    <property type="evidence" value="ECO:0007669"/>
    <property type="project" value="UniProtKB-SubCell"/>
</dbReference>
<dbReference type="eggNOG" id="COG0697">
    <property type="taxonomic scope" value="Bacteria"/>
</dbReference>
<evidence type="ECO:0000256" key="2">
    <source>
        <dbReference type="ARBA" id="ARBA00022475"/>
    </source>
</evidence>
<dbReference type="InterPro" id="IPR000390">
    <property type="entry name" value="Small_drug/metabolite_transptr"/>
</dbReference>
<keyword evidence="14" id="KW-1185">Reference proteome</keyword>
<evidence type="ECO:0000256" key="5">
    <source>
        <dbReference type="ARBA" id="ARBA00022556"/>
    </source>
</evidence>
<keyword evidence="3" id="KW-0444">Lipid biosynthesis</keyword>
<gene>
    <name evidence="13" type="ORF">Y88_0903</name>
</gene>
<feature type="transmembrane region" description="Helical" evidence="11">
    <location>
        <begin position="215"/>
        <end position="233"/>
    </location>
</feature>
<dbReference type="SUPFAM" id="SSF103481">
    <property type="entry name" value="Multidrug resistance efflux transporter EmrE"/>
    <property type="match status" value="2"/>
</dbReference>
<feature type="transmembrane region" description="Helical" evidence="11">
    <location>
        <begin position="239"/>
        <end position="257"/>
    </location>
</feature>
<evidence type="ECO:0000256" key="10">
    <source>
        <dbReference type="ARBA" id="ARBA00023136"/>
    </source>
</evidence>
<comment type="caution">
    <text evidence="13">The sequence shown here is derived from an EMBL/GenBank/DDBJ whole genome shotgun (WGS) entry which is preliminary data.</text>
</comment>
<keyword evidence="5" id="KW-0441">Lipid A biosynthesis</keyword>